<accession>A0AAI8YU19</accession>
<dbReference type="AlphaFoldDB" id="A0AAI8YU19"/>
<protein>
    <submittedName>
        <fullName evidence="1">Uncharacterized protein</fullName>
    </submittedName>
</protein>
<dbReference type="EMBL" id="CAVMBE010000008">
    <property type="protein sequence ID" value="CAK3871281.1"/>
    <property type="molecule type" value="Genomic_DNA"/>
</dbReference>
<comment type="caution">
    <text evidence="1">The sequence shown here is derived from an EMBL/GenBank/DDBJ whole genome shotgun (WGS) entry which is preliminary data.</text>
</comment>
<evidence type="ECO:0000313" key="1">
    <source>
        <dbReference type="EMBL" id="CAK3871281.1"/>
    </source>
</evidence>
<reference evidence="1" key="1">
    <citation type="submission" date="2023-11" db="EMBL/GenBank/DDBJ databases">
        <authorList>
            <person name="Alioto T."/>
            <person name="Alioto T."/>
            <person name="Gomez Garrido J."/>
        </authorList>
    </citation>
    <scope>NUCLEOTIDE SEQUENCE</scope>
</reference>
<sequence length="327" mass="34040">MAVNTTFSGYSALTSTPTACPSCFFGAIAATLLSFPYDIVETITVTTIPYTSTCDDGDIITSTATITGTPTITLSSSASTFAVDHYTWDVSGVSMAYPSTYIQYLDFERDDFYPTATEDTTCAGSTITTAPALPSPTNPSAFIYPITDPIWTTTENHTLFFSVPLPTTLGLYLETLAQQEACATGFSNVLGCRALQTSWTNSPGPRCATTYYTSTDIATDTASGSVPAALATPAVPVYGPPPLYNETATPLPGRPAVVVVTSYSTSYTTATVVNCTDVPIPTPLAAAAGGGLKTASSRVFIPGTETATPAYGIVSTLLTPREAPTAL</sequence>
<keyword evidence="2" id="KW-1185">Reference proteome</keyword>
<name>A0AAI8YU19_9PEZI</name>
<proteinExistence type="predicted"/>
<gene>
    <name evidence="1" type="ORF">LECACI_7A001989</name>
</gene>
<dbReference type="Proteomes" id="UP001296104">
    <property type="component" value="Unassembled WGS sequence"/>
</dbReference>
<organism evidence="1 2">
    <name type="scientific">Lecanosticta acicola</name>
    <dbReference type="NCBI Taxonomy" id="111012"/>
    <lineage>
        <taxon>Eukaryota</taxon>
        <taxon>Fungi</taxon>
        <taxon>Dikarya</taxon>
        <taxon>Ascomycota</taxon>
        <taxon>Pezizomycotina</taxon>
        <taxon>Dothideomycetes</taxon>
        <taxon>Dothideomycetidae</taxon>
        <taxon>Mycosphaerellales</taxon>
        <taxon>Mycosphaerellaceae</taxon>
        <taxon>Lecanosticta</taxon>
    </lineage>
</organism>
<evidence type="ECO:0000313" key="2">
    <source>
        <dbReference type="Proteomes" id="UP001296104"/>
    </source>
</evidence>